<evidence type="ECO:0000256" key="1">
    <source>
        <dbReference type="SAM" id="MobiDB-lite"/>
    </source>
</evidence>
<evidence type="ECO:0000313" key="3">
    <source>
        <dbReference type="EMBL" id="MFC7071406.1"/>
    </source>
</evidence>
<dbReference type="Gene3D" id="3.40.50.1820">
    <property type="entry name" value="alpha/beta hydrolase"/>
    <property type="match status" value="1"/>
</dbReference>
<protein>
    <submittedName>
        <fullName evidence="3">Alpha/beta fold hydrolase</fullName>
    </submittedName>
</protein>
<gene>
    <name evidence="3" type="ORF">ACFQL9_17310</name>
</gene>
<keyword evidence="4" id="KW-1185">Reference proteome</keyword>
<dbReference type="InterPro" id="IPR050471">
    <property type="entry name" value="AB_hydrolase"/>
</dbReference>
<proteinExistence type="predicted"/>
<dbReference type="Proteomes" id="UP001596461">
    <property type="component" value="Unassembled WGS sequence"/>
</dbReference>
<dbReference type="SUPFAM" id="SSF53474">
    <property type="entry name" value="alpha/beta-Hydrolases"/>
    <property type="match status" value="1"/>
</dbReference>
<dbReference type="InterPro" id="IPR000073">
    <property type="entry name" value="AB_hydrolase_1"/>
</dbReference>
<evidence type="ECO:0000313" key="4">
    <source>
        <dbReference type="Proteomes" id="UP001596461"/>
    </source>
</evidence>
<feature type="domain" description="AB hydrolase-1" evidence="2">
    <location>
        <begin position="59"/>
        <end position="296"/>
    </location>
</feature>
<keyword evidence="3" id="KW-0378">Hydrolase</keyword>
<organism evidence="3 4">
    <name type="scientific">Halobaculum lipolyticum</name>
    <dbReference type="NCBI Taxonomy" id="3032001"/>
    <lineage>
        <taxon>Archaea</taxon>
        <taxon>Methanobacteriati</taxon>
        <taxon>Methanobacteriota</taxon>
        <taxon>Stenosarchaea group</taxon>
        <taxon>Halobacteria</taxon>
        <taxon>Halobacteriales</taxon>
        <taxon>Haloferacaceae</taxon>
        <taxon>Halobaculum</taxon>
    </lineage>
</organism>
<comment type="caution">
    <text evidence="3">The sequence shown here is derived from an EMBL/GenBank/DDBJ whole genome shotgun (WGS) entry which is preliminary data.</text>
</comment>
<dbReference type="EMBL" id="JBHTAH010000024">
    <property type="protein sequence ID" value="MFC7071406.1"/>
    <property type="molecule type" value="Genomic_DNA"/>
</dbReference>
<dbReference type="Pfam" id="PF00561">
    <property type="entry name" value="Abhydrolase_1"/>
    <property type="match status" value="1"/>
</dbReference>
<dbReference type="GeneID" id="81124405"/>
<reference evidence="3 4" key="1">
    <citation type="journal article" date="2019" name="Int. J. Syst. Evol. Microbiol.">
        <title>The Global Catalogue of Microorganisms (GCM) 10K type strain sequencing project: providing services to taxonomists for standard genome sequencing and annotation.</title>
        <authorList>
            <consortium name="The Broad Institute Genomics Platform"/>
            <consortium name="The Broad Institute Genome Sequencing Center for Infectious Disease"/>
            <person name="Wu L."/>
            <person name="Ma J."/>
        </authorList>
    </citation>
    <scope>NUCLEOTIDE SEQUENCE [LARGE SCALE GENOMIC DNA]</scope>
    <source>
        <strain evidence="3 4">DT31</strain>
    </source>
</reference>
<accession>A0ABD5WDN8</accession>
<name>A0ABD5WDN8_9EURY</name>
<dbReference type="PANTHER" id="PTHR43433:SF5">
    <property type="entry name" value="AB HYDROLASE-1 DOMAIN-CONTAINING PROTEIN"/>
    <property type="match status" value="1"/>
</dbReference>
<dbReference type="GO" id="GO:0016787">
    <property type="term" value="F:hydrolase activity"/>
    <property type="evidence" value="ECO:0007669"/>
    <property type="project" value="UniProtKB-KW"/>
</dbReference>
<sequence>MAPVLTDVNSTSTTPGPTGTGPDGGDPTVDPNRVGSAPVDGRASVAYAEYGDPDGAPAVFLHGTPGSRRLAALYDGEARASGVRLLSIDRPGYGRSPPWPGRSLSAAGEFVAAVLDEAGVDRAGLIAFSGGGPQALAAAATVGDRVDEVDVIGGAVPVELAEGVATPVRALRWLATRAPRLCGGLLRGQSWVAARAPPSVVLSQYSDDGASGCTPRERTVVAEDFVEAFDGGAHGAVTELAATASQWDVSVDAVERPVRLWHGTADTNVPIAGAERLGERIRNGTVERVAGADHLGTLVAVRSAVLGRQRR</sequence>
<dbReference type="AlphaFoldDB" id="A0ABD5WDN8"/>
<dbReference type="InterPro" id="IPR029058">
    <property type="entry name" value="AB_hydrolase_fold"/>
</dbReference>
<dbReference type="PANTHER" id="PTHR43433">
    <property type="entry name" value="HYDROLASE, ALPHA/BETA FOLD FAMILY PROTEIN"/>
    <property type="match status" value="1"/>
</dbReference>
<evidence type="ECO:0000259" key="2">
    <source>
        <dbReference type="Pfam" id="PF00561"/>
    </source>
</evidence>
<feature type="region of interest" description="Disordered" evidence="1">
    <location>
        <begin position="1"/>
        <end position="40"/>
    </location>
</feature>
<dbReference type="RefSeq" id="WP_284032545.1">
    <property type="nucleotide sequence ID" value="NZ_CP126154.1"/>
</dbReference>